<dbReference type="Proteomes" id="UP000228533">
    <property type="component" value="Unassembled WGS sequence"/>
</dbReference>
<evidence type="ECO:0000313" key="1">
    <source>
        <dbReference type="EMBL" id="PIT95663.1"/>
    </source>
</evidence>
<dbReference type="AlphaFoldDB" id="A0A2M6WS89"/>
<reference evidence="2" key="1">
    <citation type="submission" date="2017-09" db="EMBL/GenBank/DDBJ databases">
        <title>Depth-based differentiation of microbial function through sediment-hosted aquifers and enrichment of novel symbionts in the deep terrestrial subsurface.</title>
        <authorList>
            <person name="Probst A.J."/>
            <person name="Ladd B."/>
            <person name="Jarett J.K."/>
            <person name="Geller-Mcgrath D.E."/>
            <person name="Sieber C.M.K."/>
            <person name="Emerson J.B."/>
            <person name="Anantharaman K."/>
            <person name="Thomas B.C."/>
            <person name="Malmstrom R."/>
            <person name="Stieglmeier M."/>
            <person name="Klingl A."/>
            <person name="Woyke T."/>
            <person name="Ryan C.M."/>
            <person name="Banfield J.F."/>
        </authorList>
    </citation>
    <scope>NUCLEOTIDE SEQUENCE [LARGE SCALE GENOMIC DNA]</scope>
</reference>
<gene>
    <name evidence="1" type="ORF">COT94_04595</name>
</gene>
<sequence>MTTDKIRQKIINYLDTYRKNIGVFNGLVVIHDFVEYIQSEPYTLAVIQPYLPYVKEQTAIGEANIDLFGNFDQTLNQEQFAKMPMFKSELALVQQAIREDKLHELKPAVAIPIYLAGLLLLHKLITSLPEASKERLEKASALPSLNMLIKEVVPGKNIIMPTSLYFGGAMGAVAKEIIDKIDKENYLNKGKANQSLNFNEALSELYIKGFTVNIKRRSDPSIDHYILTALFSQETLGDPIEFYTIAENTMKDLEYNRDIGWSKFRSACDKLNQKVDKSTNREVPDFIQYTTGRKGWCKINPNYL</sequence>
<organism evidence="1 2">
    <name type="scientific">Candidatus Falkowbacteria bacterium CG10_big_fil_rev_8_21_14_0_10_37_14</name>
    <dbReference type="NCBI Taxonomy" id="1974561"/>
    <lineage>
        <taxon>Bacteria</taxon>
        <taxon>Candidatus Falkowiibacteriota</taxon>
    </lineage>
</organism>
<proteinExistence type="predicted"/>
<comment type="caution">
    <text evidence="1">The sequence shown here is derived from an EMBL/GenBank/DDBJ whole genome shotgun (WGS) entry which is preliminary data.</text>
</comment>
<name>A0A2M6WS89_9BACT</name>
<evidence type="ECO:0000313" key="2">
    <source>
        <dbReference type="Proteomes" id="UP000228533"/>
    </source>
</evidence>
<protein>
    <submittedName>
        <fullName evidence="1">Uncharacterized protein</fullName>
    </submittedName>
</protein>
<accession>A0A2M6WS89</accession>
<dbReference type="EMBL" id="PFAM01000026">
    <property type="protein sequence ID" value="PIT95663.1"/>
    <property type="molecule type" value="Genomic_DNA"/>
</dbReference>